<name>A0A1M7M322_9FIRM</name>
<evidence type="ECO:0000256" key="4">
    <source>
        <dbReference type="ARBA" id="ARBA00023125"/>
    </source>
</evidence>
<evidence type="ECO:0000256" key="3">
    <source>
        <dbReference type="ARBA" id="ARBA00022578"/>
    </source>
</evidence>
<dbReference type="OrthoDB" id="9779930at2"/>
<comment type="function">
    <text evidence="1 6">Required for the transposition of the insertion element.</text>
</comment>
<keyword evidence="3 6" id="KW-0815">Transposition</keyword>
<keyword evidence="4 6" id="KW-0238">DNA-binding</keyword>
<dbReference type="Proteomes" id="UP000184038">
    <property type="component" value="Unassembled WGS sequence"/>
</dbReference>
<reference evidence="8 9" key="1">
    <citation type="submission" date="2016-11" db="EMBL/GenBank/DDBJ databases">
        <authorList>
            <person name="Jaros S."/>
            <person name="Januszkiewicz K."/>
            <person name="Wedrychowicz H."/>
        </authorList>
    </citation>
    <scope>NUCLEOTIDE SEQUENCE [LARGE SCALE GENOMIC DNA]</scope>
    <source>
        <strain evidence="8 9">DSM 15930</strain>
    </source>
</reference>
<feature type="compositionally biased region" description="Basic and acidic residues" evidence="7">
    <location>
        <begin position="59"/>
        <end position="75"/>
    </location>
</feature>
<dbReference type="GO" id="GO:0006313">
    <property type="term" value="P:DNA transposition"/>
    <property type="evidence" value="ECO:0007669"/>
    <property type="project" value="UniProtKB-UniRule"/>
</dbReference>
<dbReference type="Pfam" id="PF00872">
    <property type="entry name" value="Transposase_mut"/>
    <property type="match status" value="1"/>
</dbReference>
<proteinExistence type="inferred from homology"/>
<dbReference type="STRING" id="1120996.SAMN02746066_03557"/>
<organism evidence="8 9">
    <name type="scientific">Anaerosporobacter mobilis DSM 15930</name>
    <dbReference type="NCBI Taxonomy" id="1120996"/>
    <lineage>
        <taxon>Bacteria</taxon>
        <taxon>Bacillati</taxon>
        <taxon>Bacillota</taxon>
        <taxon>Clostridia</taxon>
        <taxon>Lachnospirales</taxon>
        <taxon>Lachnospiraceae</taxon>
        <taxon>Anaerosporobacter</taxon>
    </lineage>
</organism>
<evidence type="ECO:0000256" key="1">
    <source>
        <dbReference type="ARBA" id="ARBA00002190"/>
    </source>
</evidence>
<evidence type="ECO:0000256" key="7">
    <source>
        <dbReference type="SAM" id="MobiDB-lite"/>
    </source>
</evidence>
<dbReference type="AlphaFoldDB" id="A0A1M7M322"/>
<protein>
    <recommendedName>
        <fullName evidence="6">Mutator family transposase</fullName>
    </recommendedName>
</protein>
<dbReference type="InterPro" id="IPR001207">
    <property type="entry name" value="Transposase_mutator"/>
</dbReference>
<dbReference type="GO" id="GO:0003677">
    <property type="term" value="F:DNA binding"/>
    <property type="evidence" value="ECO:0007669"/>
    <property type="project" value="UniProtKB-UniRule"/>
</dbReference>
<evidence type="ECO:0000313" key="9">
    <source>
        <dbReference type="Proteomes" id="UP000184038"/>
    </source>
</evidence>
<dbReference type="EMBL" id="FRCP01000019">
    <property type="protein sequence ID" value="SHM84607.1"/>
    <property type="molecule type" value="Genomic_DNA"/>
</dbReference>
<evidence type="ECO:0000313" key="8">
    <source>
        <dbReference type="EMBL" id="SHM84607.1"/>
    </source>
</evidence>
<dbReference type="NCBIfam" id="NF033543">
    <property type="entry name" value="transpos_IS256"/>
    <property type="match status" value="1"/>
</dbReference>
<gene>
    <name evidence="8" type="ORF">SAMN02746066_03557</name>
</gene>
<comment type="similarity">
    <text evidence="2 6">Belongs to the transposase mutator family.</text>
</comment>
<dbReference type="GO" id="GO:0004803">
    <property type="term" value="F:transposase activity"/>
    <property type="evidence" value="ECO:0007669"/>
    <property type="project" value="UniProtKB-UniRule"/>
</dbReference>
<dbReference type="PROSITE" id="PS01007">
    <property type="entry name" value="TRANSPOSASE_MUTATOR"/>
    <property type="match status" value="1"/>
</dbReference>
<keyword evidence="5 6" id="KW-0233">DNA recombination</keyword>
<evidence type="ECO:0000256" key="5">
    <source>
        <dbReference type="ARBA" id="ARBA00023172"/>
    </source>
</evidence>
<accession>A0A1M7M322</accession>
<dbReference type="PANTHER" id="PTHR33217:SF8">
    <property type="entry name" value="MUTATOR FAMILY TRANSPOSASE"/>
    <property type="match status" value="1"/>
</dbReference>
<sequence>MAREKKPVHKVQMTEGKRNIIRQLLEEYDIESAQDIQDALKDLLGGTIKEMMEVEMDDHLGYSKSERSDSDDYRNGYKNKKVNSNYGGMEIEVPQDRKSTFEPRIVKKRQKDISDIDQNIISLYAKGMTTRQISDTLDDIYGFEASEGFISDVTDKIIPQIEDWQNRPLSEVYPVLYIDAIHYSVRDNGVIRKLAAYVILVINNDGYKEVLTIEVGENESSKYWLSILNSLKNRGVKDILIICADGLTGIKEAIVTAFTKTEYQRCIVHQVRNTMKYVADKDRKAFCADLKTIYQAPAEEKALIALERVTEKWNEKYPNSMKSWAQNWDVISPIFKFSSEVRKVIYTTNAIESLNATYRKLNRHRSVFPSDTALLKALYLSTFEATKKWNLPLRNWGQVYGELSIMYEGRLPE</sequence>
<feature type="region of interest" description="Disordered" evidence="7">
    <location>
        <begin position="59"/>
        <end position="79"/>
    </location>
</feature>
<evidence type="ECO:0000256" key="6">
    <source>
        <dbReference type="RuleBase" id="RU365089"/>
    </source>
</evidence>
<evidence type="ECO:0000256" key="2">
    <source>
        <dbReference type="ARBA" id="ARBA00010961"/>
    </source>
</evidence>
<keyword evidence="9" id="KW-1185">Reference proteome</keyword>
<dbReference type="RefSeq" id="WP_073289753.1">
    <property type="nucleotide sequence ID" value="NZ_FRCP01000019.1"/>
</dbReference>
<keyword evidence="6" id="KW-0814">Transposable element</keyword>
<dbReference type="PANTHER" id="PTHR33217">
    <property type="entry name" value="TRANSPOSASE FOR INSERTION SEQUENCE ELEMENT IS1081"/>
    <property type="match status" value="1"/>
</dbReference>